<evidence type="ECO:0000313" key="1">
    <source>
        <dbReference type="EMBL" id="RSB81856.1"/>
    </source>
</evidence>
<evidence type="ECO:0000313" key="2">
    <source>
        <dbReference type="Proteomes" id="UP000277279"/>
    </source>
</evidence>
<accession>A0A3R9CB39</accession>
<name>A0A3R9CB39_9HYPH</name>
<protein>
    <submittedName>
        <fullName evidence="1">Uncharacterized protein</fullName>
    </submittedName>
</protein>
<dbReference type="Proteomes" id="UP000277279">
    <property type="component" value="Unassembled WGS sequence"/>
</dbReference>
<proteinExistence type="predicted"/>
<dbReference type="AlphaFoldDB" id="A0A3R9CB39"/>
<reference evidence="1 2" key="1">
    <citation type="submission" date="2018-11" db="EMBL/GenBank/DDBJ databases">
        <authorList>
            <person name="Huo Y."/>
        </authorList>
    </citation>
    <scope>NUCLEOTIDE SEQUENCE [LARGE SCALE GENOMIC DNA]</scope>
    <source>
        <strain evidence="1 2">DSM 30132</strain>
    </source>
</reference>
<gene>
    <name evidence="1" type="ORF">EFD55_07895</name>
</gene>
<organism evidence="1 2">
    <name type="scientific">Rhizobium pisi</name>
    <dbReference type="NCBI Taxonomy" id="574561"/>
    <lineage>
        <taxon>Bacteria</taxon>
        <taxon>Pseudomonadati</taxon>
        <taxon>Pseudomonadota</taxon>
        <taxon>Alphaproteobacteria</taxon>
        <taxon>Hyphomicrobiales</taxon>
        <taxon>Rhizobiaceae</taxon>
        <taxon>Rhizobium/Agrobacterium group</taxon>
        <taxon>Rhizobium</taxon>
    </lineage>
</organism>
<comment type="caution">
    <text evidence="1">The sequence shown here is derived from an EMBL/GenBank/DDBJ whole genome shotgun (WGS) entry which is preliminary data.</text>
</comment>
<dbReference type="EMBL" id="RJJT01000004">
    <property type="protein sequence ID" value="RSB81856.1"/>
    <property type="molecule type" value="Genomic_DNA"/>
</dbReference>
<sequence length="205" mass="23084">MRTGAIPFKFDMSDLLARARRQVSGRVGNVTLNLPFVSFDVSPKDKEKQVAREIVIRLKDRRVLSAWECCDNCIDHALASLQEIRRTLVDKQVDLSDLQDGPLFLLLDAMSLGIRQFLTFEQRLKAAGKEQDSLGDQEFYRPPDTRQAYFDGLEVLRGHLSRCLGQVAAIGGMELPADGLISNYRGAWQIEAYNPPHVEALDHEA</sequence>